<feature type="region of interest" description="Disordered" evidence="1">
    <location>
        <begin position="481"/>
        <end position="524"/>
    </location>
</feature>
<feature type="compositionally biased region" description="Low complexity" evidence="1">
    <location>
        <begin position="291"/>
        <end position="306"/>
    </location>
</feature>
<sequence length="556" mass="61807">MAEDSANESAERKDVMRTARCEHHDHDEKPPSKWLAKFKKTKLYGPSKSQHRQKTHYGQPQAHIRPPPQYVRTRTNYNIPSFHPPAVPPPTSYPHLQNPNNVLPQHSYSPVKIYSSPPPVQSYNYPAHLPLAPAEAPPYPQDPEDFEGYSLLALVHNPLVPYSQVPVSPVNLYGYPSQDPNFNRPAQHSAVLCCALVSTEAPILSTYYSNAPSPQDLGDPADYSSPTPVNNHPPVPLSSVTITHSYPSQAQNFYLPPDSSTEAPVPSTHSNTPYRQDPVDPEIPTVSVNNPSASYSPSKVPVSPASYVPPSPNHLEIPDPDPAAITPPVSTEATVNQTSYNHPYSLPTTTPNSQDAAKTEKVPYSTRRPSRRPSKAPVTYAPTTYSSPVTTERTAYTSPSYSDFENPPVSSTPAFYPSPATASYDPSTYFPPVTAEAPAYFPPYFGDDFDAHSFDDPDPEPAPLGKPTFFPSYDDSPFSYNNPSFFEESQNVSPPVYSEEPFRQANSRPSAEIPDYYSNEDEKDAWKDDEEEEFFQQGKFPRFHEFVKQMMSIGRK</sequence>
<keyword evidence="3" id="KW-1185">Reference proteome</keyword>
<feature type="region of interest" description="Disordered" evidence="1">
    <location>
        <begin position="215"/>
        <end position="391"/>
    </location>
</feature>
<name>E9G1Q4_DAPPU</name>
<reference evidence="2 3" key="1">
    <citation type="journal article" date="2011" name="Science">
        <title>The ecoresponsive genome of Daphnia pulex.</title>
        <authorList>
            <person name="Colbourne J.K."/>
            <person name="Pfrender M.E."/>
            <person name="Gilbert D."/>
            <person name="Thomas W.K."/>
            <person name="Tucker A."/>
            <person name="Oakley T.H."/>
            <person name="Tokishita S."/>
            <person name="Aerts A."/>
            <person name="Arnold G.J."/>
            <person name="Basu M.K."/>
            <person name="Bauer D.J."/>
            <person name="Caceres C.E."/>
            <person name="Carmel L."/>
            <person name="Casola C."/>
            <person name="Choi J.H."/>
            <person name="Detter J.C."/>
            <person name="Dong Q."/>
            <person name="Dusheyko S."/>
            <person name="Eads B.D."/>
            <person name="Frohlich T."/>
            <person name="Geiler-Samerotte K.A."/>
            <person name="Gerlach D."/>
            <person name="Hatcher P."/>
            <person name="Jogdeo S."/>
            <person name="Krijgsveld J."/>
            <person name="Kriventseva E.V."/>
            <person name="Kultz D."/>
            <person name="Laforsch C."/>
            <person name="Lindquist E."/>
            <person name="Lopez J."/>
            <person name="Manak J.R."/>
            <person name="Muller J."/>
            <person name="Pangilinan J."/>
            <person name="Patwardhan R.P."/>
            <person name="Pitluck S."/>
            <person name="Pritham E.J."/>
            <person name="Rechtsteiner A."/>
            <person name="Rho M."/>
            <person name="Rogozin I.B."/>
            <person name="Sakarya O."/>
            <person name="Salamov A."/>
            <person name="Schaack S."/>
            <person name="Shapiro H."/>
            <person name="Shiga Y."/>
            <person name="Skalitzky C."/>
            <person name="Smith Z."/>
            <person name="Souvorov A."/>
            <person name="Sung W."/>
            <person name="Tang Z."/>
            <person name="Tsuchiya D."/>
            <person name="Tu H."/>
            <person name="Vos H."/>
            <person name="Wang M."/>
            <person name="Wolf Y.I."/>
            <person name="Yamagata H."/>
            <person name="Yamada T."/>
            <person name="Ye Y."/>
            <person name="Shaw J.R."/>
            <person name="Andrews J."/>
            <person name="Crease T.J."/>
            <person name="Tang H."/>
            <person name="Lucas S.M."/>
            <person name="Robertson H.M."/>
            <person name="Bork P."/>
            <person name="Koonin E.V."/>
            <person name="Zdobnov E.M."/>
            <person name="Grigoriev I.V."/>
            <person name="Lynch M."/>
            <person name="Boore J.L."/>
        </authorList>
    </citation>
    <scope>NUCLEOTIDE SEQUENCE [LARGE SCALE GENOMIC DNA]</scope>
</reference>
<proteinExistence type="predicted"/>
<feature type="compositionally biased region" description="Polar residues" evidence="1">
    <location>
        <begin position="481"/>
        <end position="493"/>
    </location>
</feature>
<feature type="compositionally biased region" description="Polar residues" evidence="1">
    <location>
        <begin position="381"/>
        <end position="391"/>
    </location>
</feature>
<feature type="compositionally biased region" description="Polar residues" evidence="1">
    <location>
        <begin position="238"/>
        <end position="274"/>
    </location>
</feature>
<protein>
    <submittedName>
        <fullName evidence="2">Uncharacterized protein</fullName>
    </submittedName>
</protein>
<evidence type="ECO:0000256" key="1">
    <source>
        <dbReference type="SAM" id="MobiDB-lite"/>
    </source>
</evidence>
<feature type="region of interest" description="Disordered" evidence="1">
    <location>
        <begin position="1"/>
        <end position="83"/>
    </location>
</feature>
<evidence type="ECO:0000313" key="2">
    <source>
        <dbReference type="EMBL" id="EFX86537.1"/>
    </source>
</evidence>
<feature type="compositionally biased region" description="Basic and acidic residues" evidence="1">
    <location>
        <begin position="9"/>
        <end position="31"/>
    </location>
</feature>
<dbReference type="AlphaFoldDB" id="E9G1Q4"/>
<dbReference type="InParanoid" id="E9G1Q4"/>
<dbReference type="KEGG" id="dpx:DAPPUDRAFT_312827"/>
<organism evidence="2 3">
    <name type="scientific">Daphnia pulex</name>
    <name type="common">Water flea</name>
    <dbReference type="NCBI Taxonomy" id="6669"/>
    <lineage>
        <taxon>Eukaryota</taxon>
        <taxon>Metazoa</taxon>
        <taxon>Ecdysozoa</taxon>
        <taxon>Arthropoda</taxon>
        <taxon>Crustacea</taxon>
        <taxon>Branchiopoda</taxon>
        <taxon>Diplostraca</taxon>
        <taxon>Cladocera</taxon>
        <taxon>Anomopoda</taxon>
        <taxon>Daphniidae</taxon>
        <taxon>Daphnia</taxon>
    </lineage>
</organism>
<dbReference type="OrthoDB" id="6374508at2759"/>
<evidence type="ECO:0000313" key="3">
    <source>
        <dbReference type="Proteomes" id="UP000000305"/>
    </source>
</evidence>
<dbReference type="HOGENOM" id="CLU_490272_0_0_1"/>
<dbReference type="EMBL" id="GL732529">
    <property type="protein sequence ID" value="EFX86537.1"/>
    <property type="molecule type" value="Genomic_DNA"/>
</dbReference>
<dbReference type="Proteomes" id="UP000000305">
    <property type="component" value="Unassembled WGS sequence"/>
</dbReference>
<dbReference type="STRING" id="6669.E9G1Q4"/>
<gene>
    <name evidence="2" type="ORF">DAPPUDRAFT_312827</name>
</gene>
<accession>E9G1Q4</accession>
<feature type="compositionally biased region" description="Polar residues" evidence="1">
    <location>
        <begin position="329"/>
        <end position="356"/>
    </location>
</feature>